<dbReference type="EMBL" id="QJUM01000049">
    <property type="protein sequence ID" value="TBU99414.1"/>
    <property type="molecule type" value="Genomic_DNA"/>
</dbReference>
<evidence type="ECO:0000313" key="4">
    <source>
        <dbReference type="Proteomes" id="UP000291334"/>
    </source>
</evidence>
<evidence type="ECO:0000313" key="3">
    <source>
        <dbReference type="EMBL" id="TBU99414.1"/>
    </source>
</evidence>
<evidence type="ECO:0000256" key="1">
    <source>
        <dbReference type="SAM" id="Phobius"/>
    </source>
</evidence>
<name>A0A4Q9R5X1_9GAMM</name>
<accession>A0A4Q9R5X1</accession>
<feature type="transmembrane region" description="Helical" evidence="1">
    <location>
        <begin position="54"/>
        <end position="72"/>
    </location>
</feature>
<dbReference type="RefSeq" id="WP_131177926.1">
    <property type="nucleotide sequence ID" value="NZ_QJUL01000010.1"/>
</dbReference>
<sequence>METWLAPLICVLFVGAGAFLLLAPRPVAEALQRFYSRYPLTRLAPAGQLRSKTAYIRLLGATLVLVGLAVWML</sequence>
<keyword evidence="1" id="KW-0472">Membrane</keyword>
<protein>
    <submittedName>
        <fullName evidence="2">Uncharacterized protein</fullName>
    </submittedName>
</protein>
<proteinExistence type="predicted"/>
<organism evidence="2 5">
    <name type="scientific">Phytopseudomonas dryadis</name>
    <dbReference type="NCBI Taxonomy" id="2487520"/>
    <lineage>
        <taxon>Bacteria</taxon>
        <taxon>Pseudomonadati</taxon>
        <taxon>Pseudomonadota</taxon>
        <taxon>Gammaproteobacteria</taxon>
        <taxon>Pseudomonadales</taxon>
        <taxon>Pseudomonadaceae</taxon>
        <taxon>Phytopseudomonas</taxon>
    </lineage>
</organism>
<dbReference type="Proteomes" id="UP000293172">
    <property type="component" value="Unassembled WGS sequence"/>
</dbReference>
<dbReference type="EMBL" id="QJUL01000010">
    <property type="protein sequence ID" value="TBU94521.1"/>
    <property type="molecule type" value="Genomic_DNA"/>
</dbReference>
<keyword evidence="1" id="KW-0812">Transmembrane</keyword>
<evidence type="ECO:0000313" key="5">
    <source>
        <dbReference type="Proteomes" id="UP000293172"/>
    </source>
</evidence>
<keyword evidence="4" id="KW-1185">Reference proteome</keyword>
<keyword evidence="1" id="KW-1133">Transmembrane helix</keyword>
<dbReference type="AlphaFoldDB" id="A0A4Q9R5X1"/>
<dbReference type="Proteomes" id="UP000291334">
    <property type="component" value="Unassembled WGS sequence"/>
</dbReference>
<gene>
    <name evidence="3" type="ORF">DNK34_24575</name>
    <name evidence="2" type="ORF">DNK44_09420</name>
</gene>
<evidence type="ECO:0000313" key="2">
    <source>
        <dbReference type="EMBL" id="TBU94521.1"/>
    </source>
</evidence>
<reference evidence="4 5" key="1">
    <citation type="submission" date="2018-06" db="EMBL/GenBank/DDBJ databases">
        <title>Three novel Pseudomonas species isolated from symptomatic oak.</title>
        <authorList>
            <person name="Bueno-Gonzalez V."/>
            <person name="Brady C."/>
        </authorList>
    </citation>
    <scope>NUCLEOTIDE SEQUENCE [LARGE SCALE GENOMIC DNA]</scope>
    <source>
        <strain evidence="3 4">P26B</strain>
        <strain evidence="2 5">P6B</strain>
    </source>
</reference>
<comment type="caution">
    <text evidence="2">The sequence shown here is derived from an EMBL/GenBank/DDBJ whole genome shotgun (WGS) entry which is preliminary data.</text>
</comment>